<evidence type="ECO:0000256" key="4">
    <source>
        <dbReference type="ARBA" id="ARBA00022723"/>
    </source>
</evidence>
<keyword evidence="5" id="KW-0547">Nucleotide-binding</keyword>
<evidence type="ECO:0000256" key="6">
    <source>
        <dbReference type="ARBA" id="ARBA00022857"/>
    </source>
</evidence>
<evidence type="ECO:0000256" key="3">
    <source>
        <dbReference type="ARBA" id="ARBA00012228"/>
    </source>
</evidence>
<dbReference type="PANTHER" id="PTHR13232">
    <property type="entry name" value="NAD(P)H-HYDRATE EPIMERASE"/>
    <property type="match status" value="1"/>
</dbReference>
<comment type="catalytic activity">
    <reaction evidence="1">
        <text>(6R)-NADHX = (6S)-NADHX</text>
        <dbReference type="Rhea" id="RHEA:32215"/>
        <dbReference type="ChEBI" id="CHEBI:64074"/>
        <dbReference type="ChEBI" id="CHEBI:64075"/>
        <dbReference type="EC" id="5.1.99.6"/>
    </reaction>
</comment>
<protein>
    <recommendedName>
        <fullName evidence="3">NAD(P)H-hydrate epimerase</fullName>
        <ecNumber evidence="3">5.1.99.6</ecNumber>
    </recommendedName>
</protein>
<dbReference type="GO" id="GO:0005739">
    <property type="term" value="C:mitochondrion"/>
    <property type="evidence" value="ECO:0007669"/>
    <property type="project" value="TreeGrafter"/>
</dbReference>
<dbReference type="InterPro" id="IPR004443">
    <property type="entry name" value="YjeF_N_dom"/>
</dbReference>
<sequence length="137" mass="15016">MTARKLRKQNKMNIDVSVFDVAVDALFGFSFKPPVREDYAEIVSALVGTSTPIVSIDIPSGWDVEKGPLPGIAQISPDTLVSLTAPKLCARYFHGRNHFLGGRFVPPALAEKYALNLPEYPGTDCVVKLQKEIGEKE</sequence>
<reference evidence="10" key="1">
    <citation type="submission" date="2020-11" db="EMBL/GenBank/DDBJ databases">
        <authorList>
            <person name="Tran Van P."/>
        </authorList>
    </citation>
    <scope>NUCLEOTIDE SEQUENCE</scope>
</reference>
<keyword evidence="8" id="KW-0520">NAD</keyword>
<evidence type="ECO:0000256" key="2">
    <source>
        <dbReference type="ARBA" id="ARBA00000909"/>
    </source>
</evidence>
<gene>
    <name evidence="10" type="ORF">CTOB1V02_LOCUS10311</name>
</gene>
<dbReference type="PANTHER" id="PTHR13232:SF10">
    <property type="entry name" value="NAD(P)H-HYDRATE EPIMERASE"/>
    <property type="match status" value="1"/>
</dbReference>
<dbReference type="SUPFAM" id="SSF64153">
    <property type="entry name" value="YjeF N-terminal domain-like"/>
    <property type="match status" value="1"/>
</dbReference>
<keyword evidence="7" id="KW-0630">Potassium</keyword>
<keyword evidence="4" id="KW-0479">Metal-binding</keyword>
<dbReference type="PROSITE" id="PS51385">
    <property type="entry name" value="YJEF_N"/>
    <property type="match status" value="1"/>
</dbReference>
<organism evidence="10">
    <name type="scientific">Cyprideis torosa</name>
    <dbReference type="NCBI Taxonomy" id="163714"/>
    <lineage>
        <taxon>Eukaryota</taxon>
        <taxon>Metazoa</taxon>
        <taxon>Ecdysozoa</taxon>
        <taxon>Arthropoda</taxon>
        <taxon>Crustacea</taxon>
        <taxon>Oligostraca</taxon>
        <taxon>Ostracoda</taxon>
        <taxon>Podocopa</taxon>
        <taxon>Podocopida</taxon>
        <taxon>Cytherocopina</taxon>
        <taxon>Cytheroidea</taxon>
        <taxon>Cytherideidae</taxon>
        <taxon>Cyprideis</taxon>
    </lineage>
</organism>
<dbReference type="AlphaFoldDB" id="A0A7R8WNU1"/>
<dbReference type="EMBL" id="OB664706">
    <property type="protein sequence ID" value="CAD7232476.1"/>
    <property type="molecule type" value="Genomic_DNA"/>
</dbReference>
<dbReference type="Pfam" id="PF03853">
    <property type="entry name" value="YjeF_N"/>
    <property type="match status" value="1"/>
</dbReference>
<keyword evidence="6" id="KW-0521">NADP</keyword>
<evidence type="ECO:0000256" key="5">
    <source>
        <dbReference type="ARBA" id="ARBA00022741"/>
    </source>
</evidence>
<dbReference type="EC" id="5.1.99.6" evidence="3"/>
<keyword evidence="9" id="KW-0413">Isomerase</keyword>
<name>A0A7R8WNU1_9CRUS</name>
<dbReference type="GO" id="GO:0052856">
    <property type="term" value="F:NAD(P)HX epimerase activity"/>
    <property type="evidence" value="ECO:0007669"/>
    <property type="project" value="UniProtKB-EC"/>
</dbReference>
<comment type="catalytic activity">
    <reaction evidence="2">
        <text>(6R)-NADPHX = (6S)-NADPHX</text>
        <dbReference type="Rhea" id="RHEA:32227"/>
        <dbReference type="ChEBI" id="CHEBI:64076"/>
        <dbReference type="ChEBI" id="CHEBI:64077"/>
        <dbReference type="EC" id="5.1.99.6"/>
    </reaction>
</comment>
<dbReference type="InterPro" id="IPR032976">
    <property type="entry name" value="YJEFN_prot_NAXE-like"/>
</dbReference>
<dbReference type="Gene3D" id="3.40.50.10260">
    <property type="entry name" value="YjeF N-terminal domain"/>
    <property type="match status" value="1"/>
</dbReference>
<accession>A0A7R8WNU1</accession>
<dbReference type="InterPro" id="IPR036652">
    <property type="entry name" value="YjeF_N_dom_sf"/>
</dbReference>
<dbReference type="OrthoDB" id="10064708at2759"/>
<dbReference type="GO" id="GO:0000166">
    <property type="term" value="F:nucleotide binding"/>
    <property type="evidence" value="ECO:0007669"/>
    <property type="project" value="UniProtKB-KW"/>
</dbReference>
<dbReference type="GO" id="GO:0046872">
    <property type="term" value="F:metal ion binding"/>
    <property type="evidence" value="ECO:0007669"/>
    <property type="project" value="UniProtKB-KW"/>
</dbReference>
<evidence type="ECO:0000256" key="7">
    <source>
        <dbReference type="ARBA" id="ARBA00022958"/>
    </source>
</evidence>
<evidence type="ECO:0000313" key="10">
    <source>
        <dbReference type="EMBL" id="CAD7232476.1"/>
    </source>
</evidence>
<evidence type="ECO:0000256" key="9">
    <source>
        <dbReference type="ARBA" id="ARBA00023235"/>
    </source>
</evidence>
<proteinExistence type="predicted"/>
<evidence type="ECO:0000256" key="1">
    <source>
        <dbReference type="ARBA" id="ARBA00000013"/>
    </source>
</evidence>
<evidence type="ECO:0000256" key="8">
    <source>
        <dbReference type="ARBA" id="ARBA00023027"/>
    </source>
</evidence>